<keyword evidence="4" id="KW-0227">DNA damage</keyword>
<dbReference type="EMBL" id="JAAALK010000082">
    <property type="protein sequence ID" value="KAG8085000.1"/>
    <property type="molecule type" value="Genomic_DNA"/>
</dbReference>
<evidence type="ECO:0000256" key="5">
    <source>
        <dbReference type="ARBA" id="ARBA00023204"/>
    </source>
</evidence>
<feature type="repeat" description="WD" evidence="7">
    <location>
        <begin position="94"/>
        <end position="135"/>
    </location>
</feature>
<evidence type="ECO:0000313" key="11">
    <source>
        <dbReference type="Proteomes" id="UP000729402"/>
    </source>
</evidence>
<feature type="repeat" description="WD" evidence="7">
    <location>
        <begin position="136"/>
        <end position="167"/>
    </location>
</feature>
<reference evidence="10" key="1">
    <citation type="journal article" date="2021" name="bioRxiv">
        <title>Whole Genome Assembly and Annotation of Northern Wild Rice, Zizania palustris L., Supports a Whole Genome Duplication in the Zizania Genus.</title>
        <authorList>
            <person name="Haas M."/>
            <person name="Kono T."/>
            <person name="Macchietto M."/>
            <person name="Millas R."/>
            <person name="McGilp L."/>
            <person name="Shao M."/>
            <person name="Duquette J."/>
            <person name="Hirsch C.N."/>
            <person name="Kimball J."/>
        </authorList>
    </citation>
    <scope>NUCLEOTIDE SEQUENCE</scope>
    <source>
        <tissue evidence="10">Fresh leaf tissue</tissue>
    </source>
</reference>
<evidence type="ECO:0000256" key="8">
    <source>
        <dbReference type="SAM" id="Phobius"/>
    </source>
</evidence>
<sequence length="356" mass="40169">MRGGTVQINWHDQQPVLTLDFHPVSGRLATGGSDHDVKVCPFPGFVSSPPSSHALLAPSMPVLPETSRFGGDGIILWKLHSTDDGEFWKVHKSFLFHHKDVLDLQWSQNGAFLVSASVDNSCIVWDANKGAVQQKLDGHLHYVQGVAWAPLGQYIASLSSDRTCRIYGNKPQGKSKNTGKMNFVCQHTLVKAEQQNYDESKLPAKAHLFHDETLPSFFRRLNLSIAIRYLGDENGLLSILKYEFNVSIVRCFYVWAICIPFWEFFATLFGKAIIKTHIQTFNMKFLEYTPFGRVLESHPLTWRLLLSILAEYIVIPILISRVKQFDAEARCRDVCHVEGAVSQSILFVEARALVPI</sequence>
<dbReference type="Pfam" id="PF00400">
    <property type="entry name" value="WD40"/>
    <property type="match status" value="1"/>
</dbReference>
<dbReference type="InterPro" id="IPR055410">
    <property type="entry name" value="Beta-prop_CAF1B_HIR1"/>
</dbReference>
<dbReference type="OrthoDB" id="71227at2759"/>
<evidence type="ECO:0000256" key="7">
    <source>
        <dbReference type="PROSITE-ProRule" id="PRU00221"/>
    </source>
</evidence>
<feature type="transmembrane region" description="Helical" evidence="8">
    <location>
        <begin position="252"/>
        <end position="274"/>
    </location>
</feature>
<evidence type="ECO:0000313" key="10">
    <source>
        <dbReference type="EMBL" id="KAG8085000.1"/>
    </source>
</evidence>
<keyword evidence="2 7" id="KW-0853">WD repeat</keyword>
<organism evidence="10 11">
    <name type="scientific">Zizania palustris</name>
    <name type="common">Northern wild rice</name>
    <dbReference type="NCBI Taxonomy" id="103762"/>
    <lineage>
        <taxon>Eukaryota</taxon>
        <taxon>Viridiplantae</taxon>
        <taxon>Streptophyta</taxon>
        <taxon>Embryophyta</taxon>
        <taxon>Tracheophyta</taxon>
        <taxon>Spermatophyta</taxon>
        <taxon>Magnoliopsida</taxon>
        <taxon>Liliopsida</taxon>
        <taxon>Poales</taxon>
        <taxon>Poaceae</taxon>
        <taxon>BOP clade</taxon>
        <taxon>Oryzoideae</taxon>
        <taxon>Oryzeae</taxon>
        <taxon>Zizaniinae</taxon>
        <taxon>Zizania</taxon>
    </lineage>
</organism>
<evidence type="ECO:0000256" key="6">
    <source>
        <dbReference type="ARBA" id="ARBA00023242"/>
    </source>
</evidence>
<keyword evidence="3" id="KW-0677">Repeat</keyword>
<keyword evidence="8" id="KW-1133">Transmembrane helix</keyword>
<comment type="caution">
    <text evidence="10">The sequence shown here is derived from an EMBL/GenBank/DDBJ whole genome shotgun (WGS) entry which is preliminary data.</text>
</comment>
<feature type="domain" description="CAF1B/HIR1 beta-propeller" evidence="9">
    <location>
        <begin position="80"/>
        <end position="237"/>
    </location>
</feature>
<dbReference type="Proteomes" id="UP000729402">
    <property type="component" value="Unassembled WGS sequence"/>
</dbReference>
<keyword evidence="11" id="KW-1185">Reference proteome</keyword>
<dbReference type="PROSITE" id="PS50082">
    <property type="entry name" value="WD_REPEATS_2"/>
    <property type="match status" value="2"/>
</dbReference>
<dbReference type="GO" id="GO:0033186">
    <property type="term" value="C:CAF-1 complex"/>
    <property type="evidence" value="ECO:0007669"/>
    <property type="project" value="TreeGrafter"/>
</dbReference>
<accession>A0A8J6BHY2</accession>
<evidence type="ECO:0000256" key="3">
    <source>
        <dbReference type="ARBA" id="ARBA00022737"/>
    </source>
</evidence>
<evidence type="ECO:0000259" key="9">
    <source>
        <dbReference type="Pfam" id="PF24105"/>
    </source>
</evidence>
<dbReference type="Pfam" id="PF24105">
    <property type="entry name" value="Beta-prop_CAF1B_HIR1"/>
    <property type="match status" value="1"/>
</dbReference>
<dbReference type="GO" id="GO:0006335">
    <property type="term" value="P:DNA replication-dependent chromatin assembly"/>
    <property type="evidence" value="ECO:0007669"/>
    <property type="project" value="InterPro"/>
</dbReference>
<reference evidence="10" key="2">
    <citation type="submission" date="2021-02" db="EMBL/GenBank/DDBJ databases">
        <authorList>
            <person name="Kimball J.A."/>
            <person name="Haas M.W."/>
            <person name="Macchietto M."/>
            <person name="Kono T."/>
            <person name="Duquette J."/>
            <person name="Shao M."/>
        </authorList>
    </citation>
    <scope>NUCLEOTIDE SEQUENCE</scope>
    <source>
        <tissue evidence="10">Fresh leaf tissue</tissue>
    </source>
</reference>
<protein>
    <recommendedName>
        <fullName evidence="9">CAF1B/HIR1 beta-propeller domain-containing protein</fullName>
    </recommendedName>
</protein>
<keyword evidence="8" id="KW-0472">Membrane</keyword>
<dbReference type="GO" id="GO:0006281">
    <property type="term" value="P:DNA repair"/>
    <property type="evidence" value="ECO:0007669"/>
    <property type="project" value="UniProtKB-KW"/>
</dbReference>
<proteinExistence type="predicted"/>
<dbReference type="InterPro" id="IPR045145">
    <property type="entry name" value="PTHR15271"/>
</dbReference>
<dbReference type="AlphaFoldDB" id="A0A8J6BHY2"/>
<evidence type="ECO:0000256" key="4">
    <source>
        <dbReference type="ARBA" id="ARBA00022763"/>
    </source>
</evidence>
<name>A0A8J6BHY2_ZIZPA</name>
<evidence type="ECO:0000256" key="1">
    <source>
        <dbReference type="ARBA" id="ARBA00004123"/>
    </source>
</evidence>
<dbReference type="GO" id="GO:0005634">
    <property type="term" value="C:nucleus"/>
    <property type="evidence" value="ECO:0007669"/>
    <property type="project" value="UniProtKB-SubCell"/>
</dbReference>
<dbReference type="InterPro" id="IPR001680">
    <property type="entry name" value="WD40_rpt"/>
</dbReference>
<dbReference type="GO" id="GO:0006334">
    <property type="term" value="P:nucleosome assembly"/>
    <property type="evidence" value="ECO:0007669"/>
    <property type="project" value="TreeGrafter"/>
</dbReference>
<keyword evidence="5" id="KW-0234">DNA repair</keyword>
<evidence type="ECO:0000256" key="2">
    <source>
        <dbReference type="ARBA" id="ARBA00022574"/>
    </source>
</evidence>
<dbReference type="PROSITE" id="PS50294">
    <property type="entry name" value="WD_REPEATS_REGION"/>
    <property type="match status" value="1"/>
</dbReference>
<feature type="transmembrane region" description="Helical" evidence="8">
    <location>
        <begin position="300"/>
        <end position="319"/>
    </location>
</feature>
<keyword evidence="8" id="KW-0812">Transmembrane</keyword>
<dbReference type="PANTHER" id="PTHR15271">
    <property type="entry name" value="CHROMATIN ASSEMBLY FACTOR 1 SUBUNIT B"/>
    <property type="match status" value="1"/>
</dbReference>
<gene>
    <name evidence="10" type="ORF">GUJ93_ZPchr0010g8214</name>
</gene>
<dbReference type="PANTHER" id="PTHR15271:SF4">
    <property type="entry name" value="CHROMATIN ASSEMBLY FACTOR 1 SUBUNIT B"/>
    <property type="match status" value="1"/>
</dbReference>
<keyword evidence="6" id="KW-0539">Nucleus</keyword>
<comment type="subcellular location">
    <subcellularLocation>
        <location evidence="1">Nucleus</location>
    </subcellularLocation>
</comment>
<dbReference type="SMART" id="SM00320">
    <property type="entry name" value="WD40"/>
    <property type="match status" value="3"/>
</dbReference>